<evidence type="ECO:0000256" key="4">
    <source>
        <dbReference type="ARBA" id="ARBA00023136"/>
    </source>
</evidence>
<dbReference type="PANTHER" id="PTHR16201">
    <property type="entry name" value="SEVEN TRANSMEMBRANE PROTEIN 1-RELATED"/>
    <property type="match status" value="1"/>
</dbReference>
<organism evidence="7 8">
    <name type="scientific">Stereocaulon virgatum</name>
    <dbReference type="NCBI Taxonomy" id="373712"/>
    <lineage>
        <taxon>Eukaryota</taxon>
        <taxon>Fungi</taxon>
        <taxon>Dikarya</taxon>
        <taxon>Ascomycota</taxon>
        <taxon>Pezizomycotina</taxon>
        <taxon>Lecanoromycetes</taxon>
        <taxon>OSLEUM clade</taxon>
        <taxon>Lecanoromycetidae</taxon>
        <taxon>Lecanorales</taxon>
        <taxon>Lecanorineae</taxon>
        <taxon>Stereocaulaceae</taxon>
        <taxon>Stereocaulon</taxon>
    </lineage>
</organism>
<name>A0ABR4ARN2_9LECA</name>
<keyword evidence="2 6" id="KW-0812">Transmembrane</keyword>
<feature type="transmembrane region" description="Helical" evidence="6">
    <location>
        <begin position="346"/>
        <end position="374"/>
    </location>
</feature>
<feature type="transmembrane region" description="Helical" evidence="6">
    <location>
        <begin position="302"/>
        <end position="326"/>
    </location>
</feature>
<dbReference type="Gene3D" id="1.20.1280.290">
    <property type="match status" value="2"/>
</dbReference>
<accession>A0ABR4ARN2</accession>
<evidence type="ECO:0000313" key="8">
    <source>
        <dbReference type="Proteomes" id="UP001590950"/>
    </source>
</evidence>
<comment type="caution">
    <text evidence="7">The sequence shown here is derived from an EMBL/GenBank/DDBJ whole genome shotgun (WGS) entry which is preliminary data.</text>
</comment>
<evidence type="ECO:0000256" key="2">
    <source>
        <dbReference type="ARBA" id="ARBA00022692"/>
    </source>
</evidence>
<sequence>MTSIPYLRAILAASPNLPEHCSPQSPYLVKFSSAFRVCVPTSLAFLSTSLGIFSIVSWFFAQLPQIYKNYQIQSASGLSIYFLAEWFLGDLTNLSGALLTHQAWWQVVIAGYYCTVDVALLGQYLWYTCMIPRRRARLGEHKSDVDEGGEGPEDVLEGISPSDGSSSLRSAHTRDKKDAKVDMEASNNSPRTRDSQLPPQEASFLSSLHEKSSHRVIKHLPNTPAATPSPQALLLVSMLCVVLTNASPVLLQDATSTEPIPTSEFVGQIFSWCSTILYLGSRLPQIYKNLVRRSTSGLSPTLFIAAFFGNLFYSSSLLTNPLAWGSYPPYGLHGWVDAEGSDRKTWIALAVPFFLGAAGVLVMDAIVGVQFLVFGDGEKTVQVEDREGRSRWQRVSGWMRGWVPSLSPERRMAEAELDRRPLIERRQSRGSRYGAA</sequence>
<comment type="subcellular location">
    <subcellularLocation>
        <location evidence="1">Membrane</location>
        <topology evidence="1">Multi-pass membrane protein</topology>
    </subcellularLocation>
</comment>
<protein>
    <recommendedName>
        <fullName evidence="9">PQ-loop-domain-containing protein</fullName>
    </recommendedName>
</protein>
<feature type="region of interest" description="Disordered" evidence="5">
    <location>
        <begin position="140"/>
        <end position="202"/>
    </location>
</feature>
<reference evidence="7 8" key="1">
    <citation type="submission" date="2024-09" db="EMBL/GenBank/DDBJ databases">
        <title>Rethinking Asexuality: The Enigmatic Case of Functional Sexual Genes in Lepraria (Stereocaulaceae).</title>
        <authorList>
            <person name="Doellman M."/>
            <person name="Sun Y."/>
            <person name="Barcenas-Pena A."/>
            <person name="Lumbsch H.T."/>
            <person name="Grewe F."/>
        </authorList>
    </citation>
    <scope>NUCLEOTIDE SEQUENCE [LARGE SCALE GENOMIC DNA]</scope>
    <source>
        <strain evidence="7 8">Mercado 3170</strain>
    </source>
</reference>
<dbReference type="InterPro" id="IPR051415">
    <property type="entry name" value="LAAT-1"/>
</dbReference>
<evidence type="ECO:0000256" key="3">
    <source>
        <dbReference type="ARBA" id="ARBA00022989"/>
    </source>
</evidence>
<evidence type="ECO:0000256" key="5">
    <source>
        <dbReference type="SAM" id="MobiDB-lite"/>
    </source>
</evidence>
<feature type="compositionally biased region" description="Polar residues" evidence="5">
    <location>
        <begin position="185"/>
        <end position="202"/>
    </location>
</feature>
<feature type="transmembrane region" description="Helical" evidence="6">
    <location>
        <begin position="103"/>
        <end position="127"/>
    </location>
</feature>
<evidence type="ECO:0000313" key="7">
    <source>
        <dbReference type="EMBL" id="KAL2048358.1"/>
    </source>
</evidence>
<evidence type="ECO:0000256" key="6">
    <source>
        <dbReference type="SAM" id="Phobius"/>
    </source>
</evidence>
<dbReference type="PANTHER" id="PTHR16201:SF34">
    <property type="entry name" value="LYSOSOMAL AMINO ACID TRANSPORTER 1"/>
    <property type="match status" value="1"/>
</dbReference>
<feature type="transmembrane region" description="Helical" evidence="6">
    <location>
        <begin position="34"/>
        <end position="60"/>
    </location>
</feature>
<evidence type="ECO:0000256" key="1">
    <source>
        <dbReference type="ARBA" id="ARBA00004141"/>
    </source>
</evidence>
<dbReference type="Proteomes" id="UP001590950">
    <property type="component" value="Unassembled WGS sequence"/>
</dbReference>
<dbReference type="SMART" id="SM00679">
    <property type="entry name" value="CTNS"/>
    <property type="match status" value="2"/>
</dbReference>
<gene>
    <name evidence="7" type="ORF">N7G274_000269</name>
</gene>
<feature type="compositionally biased region" description="Acidic residues" evidence="5">
    <location>
        <begin position="146"/>
        <end position="156"/>
    </location>
</feature>
<dbReference type="EMBL" id="JBEFKJ010000001">
    <property type="protein sequence ID" value="KAL2048358.1"/>
    <property type="molecule type" value="Genomic_DNA"/>
</dbReference>
<keyword evidence="8" id="KW-1185">Reference proteome</keyword>
<dbReference type="Pfam" id="PF04193">
    <property type="entry name" value="PQ-loop"/>
    <property type="match status" value="2"/>
</dbReference>
<dbReference type="InterPro" id="IPR006603">
    <property type="entry name" value="PQ-loop_rpt"/>
</dbReference>
<feature type="compositionally biased region" description="Basic and acidic residues" evidence="5">
    <location>
        <begin position="172"/>
        <end position="183"/>
    </location>
</feature>
<evidence type="ECO:0008006" key="9">
    <source>
        <dbReference type="Google" id="ProtNLM"/>
    </source>
</evidence>
<proteinExistence type="predicted"/>
<keyword evidence="4 6" id="KW-0472">Membrane</keyword>
<keyword evidence="3 6" id="KW-1133">Transmembrane helix</keyword>